<reference evidence="5" key="1">
    <citation type="submission" date="2025-08" db="UniProtKB">
        <authorList>
            <consortium name="RefSeq"/>
        </authorList>
    </citation>
    <scope>IDENTIFICATION</scope>
    <source>
        <tissue evidence="5">Gonads</tissue>
    </source>
</reference>
<dbReference type="FunFam" id="3.30.930.10:FF:000045">
    <property type="entry name" value="lipoyltransferase 1, mitochondrial"/>
    <property type="match status" value="1"/>
</dbReference>
<dbReference type="PROSITE" id="PS51733">
    <property type="entry name" value="BPL_LPL_CATALYTIC"/>
    <property type="match status" value="1"/>
</dbReference>
<proteinExistence type="inferred from homology"/>
<sequence length="403" mass="46687">MALLVIHVRMIVLLKRSHRKFGYHLRQLCNHRRDLSIVADTTNITGLPRCVYLSKSNNIFENLALEDWIYENTDFEKQNVLLLWRNEPTVVVGRHQNPWKECNVFKLQNLSVHLARRKSGGGTVYHDLGNLNCTFFTTKTQYNRDRNLLLVAKAVNQRWGLDLAINERDDIVMNGKYKVSGTAAKLGRKSAYHHFTLLYNTNLDRVHQLLHIHKADINSTATDSVKSSVQNLCCVEPSIDFESLTEAVAREYLHNAQQQENITELDPTDESRFPGIEKIRESLENWQWVYGKTPAFHIQRTRWIEINEKPCQITLNIHFSKGSISDVKFESPEIQISQEFKDIFLKYFKGVRMRREDLEVAIDNFQTSGPFHRSSSLSQFIVSVLLDTLTDRTAVDVDEVEVL</sequence>
<dbReference type="OrthoDB" id="201621at2759"/>
<dbReference type="AlphaFoldDB" id="A0A1S3JRV0"/>
<dbReference type="PANTHER" id="PTHR12561">
    <property type="entry name" value="LIPOATE-PROTEIN LIGASE"/>
    <property type="match status" value="1"/>
</dbReference>
<dbReference type="RefSeq" id="XP_013413148.1">
    <property type="nucleotide sequence ID" value="XM_013557694.1"/>
</dbReference>
<evidence type="ECO:0000259" key="3">
    <source>
        <dbReference type="PROSITE" id="PS51733"/>
    </source>
</evidence>
<dbReference type="CDD" id="cd16443">
    <property type="entry name" value="LplA"/>
    <property type="match status" value="1"/>
</dbReference>
<dbReference type="OMA" id="RYQNWDW"/>
<feature type="domain" description="BPL/LPL catalytic" evidence="3">
    <location>
        <begin position="75"/>
        <end position="260"/>
    </location>
</feature>
<dbReference type="Proteomes" id="UP000085678">
    <property type="component" value="Unplaced"/>
</dbReference>
<dbReference type="GO" id="GO:0005739">
    <property type="term" value="C:mitochondrion"/>
    <property type="evidence" value="ECO:0007669"/>
    <property type="project" value="TreeGrafter"/>
</dbReference>
<keyword evidence="4" id="KW-1185">Reference proteome</keyword>
<evidence type="ECO:0000256" key="1">
    <source>
        <dbReference type="ARBA" id="ARBA00005085"/>
    </source>
</evidence>
<evidence type="ECO:0000313" key="5">
    <source>
        <dbReference type="RefSeq" id="XP_013413148.1"/>
    </source>
</evidence>
<dbReference type="Gene3D" id="3.30.390.50">
    <property type="entry name" value="CO dehydrogenase flavoprotein, C-terminal domain"/>
    <property type="match status" value="1"/>
</dbReference>
<dbReference type="GeneID" id="106175605"/>
<dbReference type="InterPro" id="IPR004143">
    <property type="entry name" value="BPL_LPL_catalytic"/>
</dbReference>
<dbReference type="Pfam" id="PF21948">
    <property type="entry name" value="LplA-B_cat"/>
    <property type="match status" value="1"/>
</dbReference>
<evidence type="ECO:0000256" key="2">
    <source>
        <dbReference type="ARBA" id="ARBA00008242"/>
    </source>
</evidence>
<comment type="pathway">
    <text evidence="1">Protein modification; protein lipoylation via exogenous pathway; protein N(6)-(lipoyl)lysine from lipoate: step 2/2.</text>
</comment>
<dbReference type="KEGG" id="lak:106175605"/>
<comment type="similarity">
    <text evidence="2">Belongs to the LplA family.</text>
</comment>
<dbReference type="UniPathway" id="UPA00537">
    <property type="reaction ID" value="UER00595"/>
</dbReference>
<dbReference type="FunCoup" id="A0A1S3JRV0">
    <property type="interactions" value="995"/>
</dbReference>
<dbReference type="SUPFAM" id="SSF55681">
    <property type="entry name" value="Class II aaRS and biotin synthetases"/>
    <property type="match status" value="1"/>
</dbReference>
<dbReference type="STRING" id="7574.A0A1S3JRV0"/>
<protein>
    <submittedName>
        <fullName evidence="5">Lipoyltransferase 1, mitochondrial isoform X1</fullName>
    </submittedName>
</protein>
<dbReference type="NCBIfam" id="TIGR00545">
    <property type="entry name" value="lipoyltrans"/>
    <property type="match status" value="1"/>
</dbReference>
<dbReference type="PANTHER" id="PTHR12561:SF3">
    <property type="entry name" value="LIPOYLTRANSFERASE 1, MITOCHONDRIAL"/>
    <property type="match status" value="1"/>
</dbReference>
<dbReference type="GO" id="GO:0017118">
    <property type="term" value="F:lipoyltransferase activity"/>
    <property type="evidence" value="ECO:0007669"/>
    <property type="project" value="TreeGrafter"/>
</dbReference>
<organism evidence="4 5">
    <name type="scientific">Lingula anatina</name>
    <name type="common">Brachiopod</name>
    <name type="synonym">Lingula unguis</name>
    <dbReference type="NCBI Taxonomy" id="7574"/>
    <lineage>
        <taxon>Eukaryota</taxon>
        <taxon>Metazoa</taxon>
        <taxon>Spiralia</taxon>
        <taxon>Lophotrochozoa</taxon>
        <taxon>Brachiopoda</taxon>
        <taxon>Linguliformea</taxon>
        <taxon>Lingulata</taxon>
        <taxon>Lingulida</taxon>
        <taxon>Linguloidea</taxon>
        <taxon>Lingulidae</taxon>
        <taxon>Lingula</taxon>
    </lineage>
</organism>
<dbReference type="InterPro" id="IPR045864">
    <property type="entry name" value="aa-tRNA-synth_II/BPL/LPL"/>
</dbReference>
<evidence type="ECO:0000313" key="4">
    <source>
        <dbReference type="Proteomes" id="UP000085678"/>
    </source>
</evidence>
<dbReference type="GO" id="GO:0009249">
    <property type="term" value="P:protein lipoylation"/>
    <property type="evidence" value="ECO:0007669"/>
    <property type="project" value="InterPro"/>
</dbReference>
<dbReference type="Gene3D" id="3.30.930.10">
    <property type="entry name" value="Bira Bifunctional Protein, Domain 2"/>
    <property type="match status" value="1"/>
</dbReference>
<accession>A0A1S3JRV0</accession>
<dbReference type="InParanoid" id="A0A1S3JRV0"/>
<dbReference type="InterPro" id="IPR004562">
    <property type="entry name" value="LipoylTrfase_LipoateP_Ligase"/>
</dbReference>
<gene>
    <name evidence="5" type="primary">LOC106175605</name>
</gene>
<name>A0A1S3JRV0_LINAN</name>